<keyword evidence="1" id="KW-0442">Lipid degradation</keyword>
<evidence type="ECO:0000313" key="4">
    <source>
        <dbReference type="Proteomes" id="UP000722336"/>
    </source>
</evidence>
<dbReference type="InterPro" id="IPR002641">
    <property type="entry name" value="PNPLA_dom"/>
</dbReference>
<keyword evidence="4" id="KW-1185">Reference proteome</keyword>
<dbReference type="InterPro" id="IPR019894">
    <property type="entry name" value="Patatin-related_protein"/>
</dbReference>
<evidence type="ECO:0000259" key="2">
    <source>
        <dbReference type="PROSITE" id="PS51635"/>
    </source>
</evidence>
<keyword evidence="1" id="KW-0443">Lipid metabolism</keyword>
<dbReference type="RefSeq" id="WP_218443501.1">
    <property type="nucleotide sequence ID" value="NZ_JAGSPA010000001.1"/>
</dbReference>
<dbReference type="Pfam" id="PF01734">
    <property type="entry name" value="Patatin"/>
    <property type="match status" value="1"/>
</dbReference>
<name>A0ABS6SAC5_9SPHN</name>
<evidence type="ECO:0000256" key="1">
    <source>
        <dbReference type="PROSITE-ProRule" id="PRU01161"/>
    </source>
</evidence>
<feature type="short sequence motif" description="GXSXG" evidence="1">
    <location>
        <begin position="76"/>
        <end position="80"/>
    </location>
</feature>
<feature type="domain" description="PNPLA" evidence="2">
    <location>
        <begin position="10"/>
        <end position="332"/>
    </location>
</feature>
<dbReference type="NCBIfam" id="TIGR03607">
    <property type="entry name" value="patatin-like protein"/>
    <property type="match status" value="1"/>
</dbReference>
<sequence>MQEKELRLALVCYGGISLAVYMHGITREAWKLLRASRALTAGEPRPADDTEAVYYDLLARVGKHIRLRVMADIIAGASAGGINGIFLAEAISSGRSLDPLVDLWLEKADIDELLDEEARLGSKLTKLMSGPLMMYLRRRRSADFIGEIEEPDTRREVEEKLARFIRSRWFSPPFSGSTFSGFLLDALEAIHNSPDGPPLLPNGQPLDLFVTVTDFAGHPEKLRLHSPKRIVETEHRKIIAFRDSGHNGANRHLAALPSLAFAARATASFPGAFPPFRTLEMDEVVSARGGSWGDRDAFLRKVFPHRAEKRVRETASLLDGSILNNAPFRPAIAALKNRPATREVDRRFVYIDPKPGIRSIGGRSGNDDAVSEEPPGFFTTILKSLSDIPREQPIRDDLDALQGMSRRVRRMQHVLAGIARSTDAEINEALGLRTFTLKPSVARLSALRDKANAAAVARAGYAYPGYAHLKLSQIVETMAVTMVDLGGHGDPGPGEDVRRALWAWVHHNNIDEITRTVKPKLAAADKYVGFLRSYDLGYRTRRVRYAMRQLGTLIDTLTGEDRDVAEGAKAVLYEMLAPFLDRRNRSFFGDNVRSAATDILKDTGAAVRAYGNALALVDCDQRADERFSKMLRQADLPPAVRRVISRAWLGFSFYDIATFPLLQGEGLDEYDEIKVDRISPDDATSLRAGGAETTLKGIRFNSFGAFFSRAYRENDYLWGRLHGAERLVDIVLSTLPTEHQLYDDEIYVMKRNAFRAILNAEEGRLTRVPELIAELRAEVG</sequence>
<dbReference type="Proteomes" id="UP000722336">
    <property type="component" value="Unassembled WGS sequence"/>
</dbReference>
<comment type="caution">
    <text evidence="3">The sequence shown here is derived from an EMBL/GenBank/DDBJ whole genome shotgun (WGS) entry which is preliminary data.</text>
</comment>
<accession>A0ABS6SAC5</accession>
<feature type="active site" description="Proton acceptor" evidence="1">
    <location>
        <position position="319"/>
    </location>
</feature>
<organism evidence="3 4">
    <name type="scientific">Pacificimonas pallii</name>
    <dbReference type="NCBI Taxonomy" id="2827236"/>
    <lineage>
        <taxon>Bacteria</taxon>
        <taxon>Pseudomonadati</taxon>
        <taxon>Pseudomonadota</taxon>
        <taxon>Alphaproteobacteria</taxon>
        <taxon>Sphingomonadales</taxon>
        <taxon>Sphingosinicellaceae</taxon>
        <taxon>Pacificimonas</taxon>
    </lineage>
</organism>
<dbReference type="PROSITE" id="PS51635">
    <property type="entry name" value="PNPLA"/>
    <property type="match status" value="1"/>
</dbReference>
<evidence type="ECO:0000313" key="3">
    <source>
        <dbReference type="EMBL" id="MBV7255231.1"/>
    </source>
</evidence>
<protein>
    <submittedName>
        <fullName evidence="3">Patatin-like protein</fullName>
    </submittedName>
</protein>
<dbReference type="EMBL" id="JAGSPA010000001">
    <property type="protein sequence ID" value="MBV7255231.1"/>
    <property type="molecule type" value="Genomic_DNA"/>
</dbReference>
<gene>
    <name evidence="3" type="ORF">KCG44_00380</name>
</gene>
<keyword evidence="1" id="KW-0378">Hydrolase</keyword>
<feature type="active site" description="Nucleophile" evidence="1">
    <location>
        <position position="78"/>
    </location>
</feature>
<reference evidence="3 4" key="1">
    <citation type="submission" date="2021-04" db="EMBL/GenBank/DDBJ databases">
        <authorList>
            <person name="Pira H."/>
            <person name="Risdian C."/>
            <person name="Wink J."/>
        </authorList>
    </citation>
    <scope>NUCLEOTIDE SEQUENCE [LARGE SCALE GENOMIC DNA]</scope>
    <source>
        <strain evidence="3 4">WHA3</strain>
    </source>
</reference>
<proteinExistence type="predicted"/>
<comment type="caution">
    <text evidence="1">Lacks conserved residue(s) required for the propagation of feature annotation.</text>
</comment>
<dbReference type="Pfam" id="PF11856">
    <property type="entry name" value="DUF3376"/>
    <property type="match status" value="1"/>
</dbReference>
<dbReference type="InterPro" id="IPR024282">
    <property type="entry name" value="DUF3376"/>
</dbReference>